<reference evidence="2 3" key="1">
    <citation type="submission" date="2024-11" db="EMBL/GenBank/DDBJ databases">
        <title>Adaptive evolution of stress response genes in parasites aligns with host niche diversity.</title>
        <authorList>
            <person name="Hahn C."/>
            <person name="Resl P."/>
        </authorList>
    </citation>
    <scope>NUCLEOTIDE SEQUENCE [LARGE SCALE GENOMIC DNA]</scope>
    <source>
        <strain evidence="2">EGGRZ-B1_66</strain>
        <tissue evidence="2">Body</tissue>
    </source>
</reference>
<evidence type="ECO:0000313" key="3">
    <source>
        <dbReference type="Proteomes" id="UP001626550"/>
    </source>
</evidence>
<evidence type="ECO:0000259" key="1">
    <source>
        <dbReference type="Pfam" id="PF12516"/>
    </source>
</evidence>
<dbReference type="Proteomes" id="UP001626550">
    <property type="component" value="Unassembled WGS sequence"/>
</dbReference>
<sequence length="146" mass="16778">MPQLRVCRSLKNPNVTKEDNEKLVFDPKASGSLEEITLNIAEPKWGDEICEFDRQEAKRVYDLFEEIDQLLFDSSPLSSHMSLLDSDSKSKRNSIEESISINPLQSECREWSNLFPHLRLTGEKVLQDGTNPADQFVESFLITKFL</sequence>
<keyword evidence="3" id="KW-1185">Reference proteome</keyword>
<dbReference type="EMBL" id="JBJKFK010000766">
    <property type="protein sequence ID" value="KAL3315374.1"/>
    <property type="molecule type" value="Genomic_DNA"/>
</dbReference>
<dbReference type="InterPro" id="IPR022194">
    <property type="entry name" value="DUF3719"/>
</dbReference>
<accession>A0ABD2Q728</accession>
<proteinExistence type="predicted"/>
<evidence type="ECO:0000313" key="2">
    <source>
        <dbReference type="EMBL" id="KAL3315374.1"/>
    </source>
</evidence>
<organism evidence="2 3">
    <name type="scientific">Cichlidogyrus casuarinus</name>
    <dbReference type="NCBI Taxonomy" id="1844966"/>
    <lineage>
        <taxon>Eukaryota</taxon>
        <taxon>Metazoa</taxon>
        <taxon>Spiralia</taxon>
        <taxon>Lophotrochozoa</taxon>
        <taxon>Platyhelminthes</taxon>
        <taxon>Monogenea</taxon>
        <taxon>Monopisthocotylea</taxon>
        <taxon>Dactylogyridea</taxon>
        <taxon>Ancyrocephalidae</taxon>
        <taxon>Cichlidogyrus</taxon>
    </lineage>
</organism>
<feature type="domain" description="DUF3719" evidence="1">
    <location>
        <begin position="100"/>
        <end position="126"/>
    </location>
</feature>
<comment type="caution">
    <text evidence="2">The sequence shown here is derived from an EMBL/GenBank/DDBJ whole genome shotgun (WGS) entry which is preliminary data.</text>
</comment>
<protein>
    <recommendedName>
        <fullName evidence="1">DUF3719 domain-containing protein</fullName>
    </recommendedName>
</protein>
<gene>
    <name evidence="2" type="ORF">Ciccas_005994</name>
</gene>
<dbReference type="AlphaFoldDB" id="A0ABD2Q728"/>
<dbReference type="Pfam" id="PF12516">
    <property type="entry name" value="DUF3719"/>
    <property type="match status" value="1"/>
</dbReference>
<name>A0ABD2Q728_9PLAT</name>